<dbReference type="InterPro" id="IPR001278">
    <property type="entry name" value="Arg-tRNA-ligase"/>
</dbReference>
<dbReference type="PANTHER" id="PTHR11956">
    <property type="entry name" value="ARGINYL-TRNA SYNTHETASE"/>
    <property type="match status" value="1"/>
</dbReference>
<dbReference type="AlphaFoldDB" id="X0Y5J6"/>
<dbReference type="Pfam" id="PF00750">
    <property type="entry name" value="tRNA-synt_1d"/>
    <property type="match status" value="1"/>
</dbReference>
<feature type="non-terminal residue" evidence="2">
    <location>
        <position position="210"/>
    </location>
</feature>
<dbReference type="Gene3D" id="3.30.1360.70">
    <property type="entry name" value="Arginyl tRNA synthetase N-terminal domain"/>
    <property type="match status" value="1"/>
</dbReference>
<dbReference type="GO" id="GO:0005524">
    <property type="term" value="F:ATP binding"/>
    <property type="evidence" value="ECO:0007669"/>
    <property type="project" value="InterPro"/>
</dbReference>
<sequence length="210" mass="23487">MMYPLDEFKREITSGLKKALSKLKYDSDIKLEISPENMGDFAFPCFSLATIAKKSPQDIAKEIANKIEKSTWIEKVEAKGGYVNFFVDTKSLIATTVQSIFDKKENYGKLQKKSGKVIIEHTSANPTGPLHVGRARNPIIGDTLVRIFRVAGYDVESQFYLDDLGKQVATLAWGVDKFHPGGSADLSAHKAVKYYQKSSNLMQEKGEFRP</sequence>
<comment type="caution">
    <text evidence="2">The sequence shown here is derived from an EMBL/GenBank/DDBJ whole genome shotgun (WGS) entry which is preliminary data.</text>
</comment>
<evidence type="ECO:0000259" key="1">
    <source>
        <dbReference type="SMART" id="SM01016"/>
    </source>
</evidence>
<dbReference type="InterPro" id="IPR005148">
    <property type="entry name" value="Arg-tRNA-synth_N"/>
</dbReference>
<dbReference type="GO" id="GO:0005737">
    <property type="term" value="C:cytoplasm"/>
    <property type="evidence" value="ECO:0007669"/>
    <property type="project" value="InterPro"/>
</dbReference>
<name>X0Y5J6_9ZZZZ</name>
<organism evidence="2">
    <name type="scientific">marine sediment metagenome</name>
    <dbReference type="NCBI Taxonomy" id="412755"/>
    <lineage>
        <taxon>unclassified sequences</taxon>
        <taxon>metagenomes</taxon>
        <taxon>ecological metagenomes</taxon>
    </lineage>
</organism>
<dbReference type="InterPro" id="IPR035684">
    <property type="entry name" value="ArgRS_core"/>
</dbReference>
<dbReference type="PANTHER" id="PTHR11956:SF5">
    <property type="entry name" value="ARGININE--TRNA LIGASE, CYTOPLASMIC"/>
    <property type="match status" value="1"/>
</dbReference>
<proteinExistence type="predicted"/>
<gene>
    <name evidence="2" type="ORF">S01H1_61191</name>
</gene>
<dbReference type="SUPFAM" id="SSF52374">
    <property type="entry name" value="Nucleotidylyl transferase"/>
    <property type="match status" value="1"/>
</dbReference>
<dbReference type="InterPro" id="IPR036695">
    <property type="entry name" value="Arg-tRNA-synth_N_sf"/>
</dbReference>
<protein>
    <recommendedName>
        <fullName evidence="1">Arginyl tRNA synthetase N-terminal domain-containing protein</fullName>
    </recommendedName>
</protein>
<dbReference type="SUPFAM" id="SSF55190">
    <property type="entry name" value="Arginyl-tRNA synthetase (ArgRS), N-terminal 'additional' domain"/>
    <property type="match status" value="1"/>
</dbReference>
<evidence type="ECO:0000313" key="2">
    <source>
        <dbReference type="EMBL" id="GAG32126.1"/>
    </source>
</evidence>
<dbReference type="PRINTS" id="PR01038">
    <property type="entry name" value="TRNASYNTHARG"/>
</dbReference>
<dbReference type="GO" id="GO:0006420">
    <property type="term" value="P:arginyl-tRNA aminoacylation"/>
    <property type="evidence" value="ECO:0007669"/>
    <property type="project" value="InterPro"/>
</dbReference>
<dbReference type="EMBL" id="BARS01040110">
    <property type="protein sequence ID" value="GAG32126.1"/>
    <property type="molecule type" value="Genomic_DNA"/>
</dbReference>
<accession>X0Y5J6</accession>
<dbReference type="InterPro" id="IPR014729">
    <property type="entry name" value="Rossmann-like_a/b/a_fold"/>
</dbReference>
<reference evidence="2" key="1">
    <citation type="journal article" date="2014" name="Front. Microbiol.">
        <title>High frequency of phylogenetically diverse reductive dehalogenase-homologous genes in deep subseafloor sedimentary metagenomes.</title>
        <authorList>
            <person name="Kawai M."/>
            <person name="Futagami T."/>
            <person name="Toyoda A."/>
            <person name="Takaki Y."/>
            <person name="Nishi S."/>
            <person name="Hori S."/>
            <person name="Arai W."/>
            <person name="Tsubouchi T."/>
            <person name="Morono Y."/>
            <person name="Uchiyama I."/>
            <person name="Ito T."/>
            <person name="Fujiyama A."/>
            <person name="Inagaki F."/>
            <person name="Takami H."/>
        </authorList>
    </citation>
    <scope>NUCLEOTIDE SEQUENCE</scope>
    <source>
        <strain evidence="2">Expedition CK06-06</strain>
    </source>
</reference>
<dbReference type="Gene3D" id="3.40.50.620">
    <property type="entry name" value="HUPs"/>
    <property type="match status" value="1"/>
</dbReference>
<dbReference type="SMART" id="SM01016">
    <property type="entry name" value="Arg_tRNA_synt_N"/>
    <property type="match status" value="1"/>
</dbReference>
<dbReference type="Pfam" id="PF03485">
    <property type="entry name" value="Arg_tRNA_synt_N"/>
    <property type="match status" value="1"/>
</dbReference>
<dbReference type="GO" id="GO:0004814">
    <property type="term" value="F:arginine-tRNA ligase activity"/>
    <property type="evidence" value="ECO:0007669"/>
    <property type="project" value="InterPro"/>
</dbReference>
<feature type="domain" description="Arginyl tRNA synthetase N-terminal" evidence="1">
    <location>
        <begin position="6"/>
        <end position="87"/>
    </location>
</feature>